<feature type="domain" description="Methyltransferase" evidence="3">
    <location>
        <begin position="388"/>
        <end position="509"/>
    </location>
</feature>
<dbReference type="AlphaFoldDB" id="A0A6F9DDJ1"/>
<name>A0A6F9DDJ1_9ASCI</name>
<proteinExistence type="evidence at transcript level"/>
<dbReference type="EMBL" id="LR785610">
    <property type="protein sequence ID" value="CAB3251053.1"/>
    <property type="molecule type" value="mRNA"/>
</dbReference>
<sequence>MNVDTVYLDKELVNNGSMYSYATQTVLLVAAYCDEVDLDLCLVTQESEDKPKITPGFKEPEKCFSNVTSKSIDEIPKQVADCHLPVILMHNQTYVVSGLCHVIRQIIKLACKKQDPSLKTLLGHKQCCLKASSEVSSRTKLCEVTAPHVVDKWMELDSASHAHKLPAAIIELESILKRPVVIHNMDKCQRVVLERINKHGSETQGEPPAKVIKHSSGKKVVKTQDLPPLQHTFIEGVDFALSDLALLPLVHNFLYFYLKITDDLLEHVPLTIKWYHRLQSIPKLSTALRSCNVDFVSVKESFNGKTPVFEDGKCQVLELGEKQQVQPNKKALEKTLRRDLPVIIEKLNQHVDAKFKELNSTEIKIDWDLIPKDVHPTMGELSTARAQRKCHQMENIIHAAKQICKNGDVIVDFCCGGGHVGILLSHFFPKCQIILIENKEESLDRARARIENLGATNITIYQCNLEHYRGKFDIGVALHACGVATDMVLHECMKRKSSFVISPCCYGRIVNTDKITYPQSKFFKNIPTSFDEMLVLGRGGDQTSWNFENGKAKQGKHCMAIMDTDRINAASDQGYKTELYSLQPQNCSPKNNLIVGVFIS</sequence>
<dbReference type="CDD" id="cd02440">
    <property type="entry name" value="AdoMet_MTases"/>
    <property type="match status" value="1"/>
</dbReference>
<dbReference type="InterPro" id="IPR025714">
    <property type="entry name" value="Methyltranfer_dom"/>
</dbReference>
<dbReference type="SUPFAM" id="SSF53335">
    <property type="entry name" value="S-adenosyl-L-methionine-dependent methyltransferases"/>
    <property type="match status" value="1"/>
</dbReference>
<dbReference type="GO" id="GO:0005737">
    <property type="term" value="C:cytoplasm"/>
    <property type="evidence" value="ECO:0007669"/>
    <property type="project" value="TreeGrafter"/>
</dbReference>
<evidence type="ECO:0000259" key="3">
    <source>
        <dbReference type="Pfam" id="PF13679"/>
    </source>
</evidence>
<dbReference type="PANTHER" id="PTHR13369:SF0">
    <property type="entry name" value="GLUTATHIONE S-TRANSFERASE C-TERMINAL DOMAIN-CONTAINING PROTEIN"/>
    <property type="match status" value="1"/>
</dbReference>
<dbReference type="Pfam" id="PF13679">
    <property type="entry name" value="Methyltransf_32"/>
    <property type="match status" value="1"/>
</dbReference>
<dbReference type="FunFam" id="3.40.50.150:FF:000725">
    <property type="entry name" value="Glutathione S-transferase, C-terminal domain-containing"/>
    <property type="match status" value="1"/>
</dbReference>
<gene>
    <name evidence="4" type="primary">Gstcd</name>
</gene>
<dbReference type="PANTHER" id="PTHR13369">
    <property type="match status" value="1"/>
</dbReference>
<reference evidence="4" key="1">
    <citation type="submission" date="2020-04" db="EMBL/GenBank/DDBJ databases">
        <authorList>
            <person name="Neveu A P."/>
        </authorList>
    </citation>
    <scope>NUCLEOTIDE SEQUENCE</scope>
    <source>
        <tissue evidence="4">Whole embryo</tissue>
    </source>
</reference>
<evidence type="ECO:0000256" key="2">
    <source>
        <dbReference type="ARBA" id="ARBA00022165"/>
    </source>
</evidence>
<comment type="similarity">
    <text evidence="1">Belongs to the GSTCD family.</text>
</comment>
<organism evidence="4">
    <name type="scientific">Phallusia mammillata</name>
    <dbReference type="NCBI Taxonomy" id="59560"/>
    <lineage>
        <taxon>Eukaryota</taxon>
        <taxon>Metazoa</taxon>
        <taxon>Chordata</taxon>
        <taxon>Tunicata</taxon>
        <taxon>Ascidiacea</taxon>
        <taxon>Phlebobranchia</taxon>
        <taxon>Ascidiidae</taxon>
        <taxon>Phallusia</taxon>
    </lineage>
</organism>
<evidence type="ECO:0000313" key="4">
    <source>
        <dbReference type="EMBL" id="CAB3251053.1"/>
    </source>
</evidence>
<keyword evidence="4" id="KW-0808">Transferase</keyword>
<protein>
    <recommendedName>
        <fullName evidence="2">Glutathione S-transferase C-terminal domain-containing protein</fullName>
    </recommendedName>
</protein>
<dbReference type="InterPro" id="IPR036282">
    <property type="entry name" value="Glutathione-S-Trfase_C_sf"/>
</dbReference>
<accession>A0A6F9DDJ1</accession>
<evidence type="ECO:0000256" key="1">
    <source>
        <dbReference type="ARBA" id="ARBA00008797"/>
    </source>
</evidence>
<dbReference type="InterPro" id="IPR029063">
    <property type="entry name" value="SAM-dependent_MTases_sf"/>
</dbReference>
<dbReference type="GO" id="GO:0016740">
    <property type="term" value="F:transferase activity"/>
    <property type="evidence" value="ECO:0007669"/>
    <property type="project" value="UniProtKB-KW"/>
</dbReference>
<dbReference type="SUPFAM" id="SSF47616">
    <property type="entry name" value="GST C-terminal domain-like"/>
    <property type="match status" value="1"/>
</dbReference>
<dbReference type="Gene3D" id="3.40.50.150">
    <property type="entry name" value="Vaccinia Virus protein VP39"/>
    <property type="match status" value="1"/>
</dbReference>